<evidence type="ECO:0000256" key="4">
    <source>
        <dbReference type="ARBA" id="ARBA00023136"/>
    </source>
</evidence>
<evidence type="ECO:0000313" key="6">
    <source>
        <dbReference type="EMBL" id="RLV75525.1"/>
    </source>
</evidence>
<dbReference type="Pfam" id="PF13564">
    <property type="entry name" value="DoxX_2"/>
    <property type="match status" value="1"/>
</dbReference>
<keyword evidence="4 5" id="KW-0472">Membrane</keyword>
<evidence type="ECO:0000256" key="3">
    <source>
        <dbReference type="ARBA" id="ARBA00022989"/>
    </source>
</evidence>
<comment type="caution">
    <text evidence="6">The sequence shown here is derived from an EMBL/GenBank/DDBJ whole genome shotgun (WGS) entry which is preliminary data.</text>
</comment>
<reference evidence="6 7" key="1">
    <citation type="journal article" date="2018" name="J. Biol. Chem.">
        <title>Discovery of the actinoplanic acid pathway in Streptomyces rapamycinicus reveals a genetically conserved synergism with rapamycin.</title>
        <authorList>
            <person name="Mrak P."/>
            <person name="Krastel P."/>
            <person name="Pivk Lukancic P."/>
            <person name="Tao J."/>
            <person name="Pistorius D."/>
            <person name="Moore C.M."/>
        </authorList>
    </citation>
    <scope>NUCLEOTIDE SEQUENCE [LARGE SCALE GENOMIC DNA]</scope>
    <source>
        <strain evidence="6 7">NRRL 5491</strain>
    </source>
</reference>
<organism evidence="6 7">
    <name type="scientific">Streptomyces rapamycinicus (strain ATCC 29253 / DSM 41530 / NRRL 5491 / AYB-994)</name>
    <name type="common">Streptomyces hygroscopicus (strain ATCC 29253)</name>
    <dbReference type="NCBI Taxonomy" id="1343740"/>
    <lineage>
        <taxon>Bacteria</taxon>
        <taxon>Bacillati</taxon>
        <taxon>Actinomycetota</taxon>
        <taxon>Actinomycetes</taxon>
        <taxon>Kitasatosporales</taxon>
        <taxon>Streptomycetaceae</taxon>
        <taxon>Streptomyces</taxon>
        <taxon>Streptomyces violaceusniger group</taxon>
    </lineage>
</organism>
<keyword evidence="3 5" id="KW-1133">Transmembrane helix</keyword>
<evidence type="ECO:0000256" key="1">
    <source>
        <dbReference type="ARBA" id="ARBA00004141"/>
    </source>
</evidence>
<feature type="transmembrane region" description="Helical" evidence="5">
    <location>
        <begin position="45"/>
        <end position="67"/>
    </location>
</feature>
<sequence>MTEEIVNVAYWIVAGLLALFYLYGGGVKVVRSRERLRPMMAWVDTTPMAAVRAIGVIEVLGAIGLILPPLTGIAPWLALAAAIGFVVLQIGATRVHLRRGDRQVALNITLLLAAAVTIWPATAWL</sequence>
<protein>
    <submittedName>
        <fullName evidence="6">Membrane protein</fullName>
    </submittedName>
</protein>
<dbReference type="AlphaFoldDB" id="A0A3L8R6V5"/>
<evidence type="ECO:0000256" key="2">
    <source>
        <dbReference type="ARBA" id="ARBA00022692"/>
    </source>
</evidence>
<proteinExistence type="predicted"/>
<keyword evidence="2 5" id="KW-0812">Transmembrane</keyword>
<comment type="subcellular location">
    <subcellularLocation>
        <location evidence="1">Membrane</location>
        <topology evidence="1">Multi-pass membrane protein</topology>
    </subcellularLocation>
</comment>
<feature type="transmembrane region" description="Helical" evidence="5">
    <location>
        <begin position="6"/>
        <end position="24"/>
    </location>
</feature>
<name>A0A3L8R6V5_STRRN</name>
<dbReference type="InterPro" id="IPR032808">
    <property type="entry name" value="DoxX"/>
</dbReference>
<evidence type="ECO:0000256" key="5">
    <source>
        <dbReference type="SAM" id="Phobius"/>
    </source>
</evidence>
<dbReference type="GO" id="GO:0016020">
    <property type="term" value="C:membrane"/>
    <property type="evidence" value="ECO:0007669"/>
    <property type="project" value="UniProtKB-SubCell"/>
</dbReference>
<gene>
    <name evidence="6" type="ORF">D3C57_139905</name>
</gene>
<feature type="transmembrane region" description="Helical" evidence="5">
    <location>
        <begin position="104"/>
        <end position="122"/>
    </location>
</feature>
<feature type="transmembrane region" description="Helical" evidence="5">
    <location>
        <begin position="73"/>
        <end position="92"/>
    </location>
</feature>
<dbReference type="STRING" id="1343740.M271_03615"/>
<evidence type="ECO:0000313" key="7">
    <source>
        <dbReference type="Proteomes" id="UP000281594"/>
    </source>
</evidence>
<dbReference type="Proteomes" id="UP000281594">
    <property type="component" value="Unassembled WGS sequence"/>
</dbReference>
<dbReference type="EMBL" id="QYCY01000002">
    <property type="protein sequence ID" value="RLV75525.1"/>
    <property type="molecule type" value="Genomic_DNA"/>
</dbReference>
<accession>A0A3L8R6V5</accession>